<evidence type="ECO:0000256" key="3">
    <source>
        <dbReference type="SAM" id="SignalP"/>
    </source>
</evidence>
<evidence type="ECO:0000313" key="4">
    <source>
        <dbReference type="EMBL" id="OXA58734.1"/>
    </source>
</evidence>
<accession>A0A226ENZ8</accession>
<evidence type="ECO:0000313" key="5">
    <source>
        <dbReference type="Proteomes" id="UP000198287"/>
    </source>
</evidence>
<dbReference type="Proteomes" id="UP000198287">
    <property type="component" value="Unassembled WGS sequence"/>
</dbReference>
<dbReference type="Pfam" id="PF00106">
    <property type="entry name" value="adh_short"/>
    <property type="match status" value="1"/>
</dbReference>
<organism evidence="4 5">
    <name type="scientific">Folsomia candida</name>
    <name type="common">Springtail</name>
    <dbReference type="NCBI Taxonomy" id="158441"/>
    <lineage>
        <taxon>Eukaryota</taxon>
        <taxon>Metazoa</taxon>
        <taxon>Ecdysozoa</taxon>
        <taxon>Arthropoda</taxon>
        <taxon>Hexapoda</taxon>
        <taxon>Collembola</taxon>
        <taxon>Entomobryomorpha</taxon>
        <taxon>Isotomoidea</taxon>
        <taxon>Isotomidae</taxon>
        <taxon>Proisotominae</taxon>
        <taxon>Folsomia</taxon>
    </lineage>
</organism>
<gene>
    <name evidence="4" type="ORF">Fcan01_07666</name>
</gene>
<dbReference type="InterPro" id="IPR002347">
    <property type="entry name" value="SDR_fam"/>
</dbReference>
<dbReference type="STRING" id="158441.A0A226ENZ8"/>
<protein>
    <submittedName>
        <fullName evidence="4">Dehydrogenase/reductase SDR family member 7</fullName>
    </submittedName>
</protein>
<dbReference type="InterPro" id="IPR036291">
    <property type="entry name" value="NAD(P)-bd_dom_sf"/>
</dbReference>
<dbReference type="PRINTS" id="PR00080">
    <property type="entry name" value="SDRFAMILY"/>
</dbReference>
<evidence type="ECO:0000256" key="2">
    <source>
        <dbReference type="RuleBase" id="RU000363"/>
    </source>
</evidence>
<dbReference type="OMA" id="TWAWWLT"/>
<dbReference type="Gene3D" id="3.40.50.720">
    <property type="entry name" value="NAD(P)-binding Rossmann-like Domain"/>
    <property type="match status" value="1"/>
</dbReference>
<dbReference type="PANTHER" id="PTHR44269:SF1">
    <property type="entry name" value="DEHYDROGENASE_REDUCTASE SDR FAMILY MEMBER 7"/>
    <property type="match status" value="1"/>
</dbReference>
<dbReference type="PRINTS" id="PR00081">
    <property type="entry name" value="GDHRDH"/>
</dbReference>
<dbReference type="AlphaFoldDB" id="A0A226ENZ8"/>
<keyword evidence="5" id="KW-1185">Reference proteome</keyword>
<keyword evidence="1" id="KW-0560">Oxidoreductase</keyword>
<evidence type="ECO:0000256" key="1">
    <source>
        <dbReference type="ARBA" id="ARBA00023002"/>
    </source>
</evidence>
<dbReference type="EMBL" id="LNIX01000003">
    <property type="protein sequence ID" value="OXA58734.1"/>
    <property type="molecule type" value="Genomic_DNA"/>
</dbReference>
<proteinExistence type="inferred from homology"/>
<reference evidence="4 5" key="1">
    <citation type="submission" date="2015-12" db="EMBL/GenBank/DDBJ databases">
        <title>The genome of Folsomia candida.</title>
        <authorList>
            <person name="Faddeeva A."/>
            <person name="Derks M.F."/>
            <person name="Anvar Y."/>
            <person name="Smit S."/>
            <person name="Van Straalen N."/>
            <person name="Roelofs D."/>
        </authorList>
    </citation>
    <scope>NUCLEOTIDE SEQUENCE [LARGE SCALE GENOMIC DNA]</scope>
    <source>
        <strain evidence="4 5">VU population</strain>
        <tissue evidence="4">Whole body</tissue>
    </source>
</reference>
<feature type="signal peptide" evidence="3">
    <location>
        <begin position="1"/>
        <end position="20"/>
    </location>
</feature>
<dbReference type="OrthoDB" id="47007at2759"/>
<feature type="chain" id="PRO_5012375454" evidence="3">
    <location>
        <begin position="21"/>
        <end position="314"/>
    </location>
</feature>
<comment type="caution">
    <text evidence="4">The sequence shown here is derived from an EMBL/GenBank/DDBJ whole genome shotgun (WGS) entry which is preliminary data.</text>
</comment>
<sequence length="314" mass="35156">MDLCSVLCVLLIVFFSVCLAIICLSDSDIITFLSCYLGKQPGITKELSKCEGSKIVISARREDELKRVKADCLAANPSRNQNSILILPLDMTNYASHEPALKKVLQTFGKLDVLVSNAGRSQRAKWHEIEQEVDKQLFDLNVFSLVNMNRIVLRHFFEAGKGHLAVISSIAGKIGAPNSGSYTGSKFALHGYFESLRNEIRNRNIGITMICPGPVFSSVLKEAFTSKINQKVDQDHSPSDKRMTPERCGFLSLVAIGNQLEESWCSPFPIIFLTYLSAYQPYIFSKLSQLMHSTGYFTKLRDNKNITELTNKEN</sequence>
<dbReference type="SUPFAM" id="SSF51735">
    <property type="entry name" value="NAD(P)-binding Rossmann-fold domains"/>
    <property type="match status" value="1"/>
</dbReference>
<dbReference type="InterPro" id="IPR053011">
    <property type="entry name" value="SDR_family_member_7"/>
</dbReference>
<dbReference type="InterPro" id="IPR020904">
    <property type="entry name" value="Sc_DH/Rdtase_CS"/>
</dbReference>
<keyword evidence="3" id="KW-0732">Signal</keyword>
<dbReference type="PANTHER" id="PTHR44269">
    <property type="entry name" value="DEHYDROGENASE/REDUCTASE SDR FAMILY MEMBER 7-RELATED"/>
    <property type="match status" value="1"/>
</dbReference>
<dbReference type="GO" id="GO:0016491">
    <property type="term" value="F:oxidoreductase activity"/>
    <property type="evidence" value="ECO:0007669"/>
    <property type="project" value="UniProtKB-KW"/>
</dbReference>
<comment type="similarity">
    <text evidence="2">Belongs to the short-chain dehydrogenases/reductases (SDR) family.</text>
</comment>
<dbReference type="PROSITE" id="PS00061">
    <property type="entry name" value="ADH_SHORT"/>
    <property type="match status" value="1"/>
</dbReference>
<name>A0A226ENZ8_FOLCA</name>